<evidence type="ECO:0000313" key="1">
    <source>
        <dbReference type="EMBL" id="KAK3925042.1"/>
    </source>
</evidence>
<dbReference type="AlphaFoldDB" id="A0AAE1LNZ8"/>
<keyword evidence="2" id="KW-1185">Reference proteome</keyword>
<dbReference type="EMBL" id="JAHWGI010001211">
    <property type="protein sequence ID" value="KAK3925042.1"/>
    <property type="molecule type" value="Genomic_DNA"/>
</dbReference>
<comment type="caution">
    <text evidence="1">The sequence shown here is derived from an EMBL/GenBank/DDBJ whole genome shotgun (WGS) entry which is preliminary data.</text>
</comment>
<proteinExistence type="predicted"/>
<reference evidence="1" key="1">
    <citation type="submission" date="2021-07" db="EMBL/GenBank/DDBJ databases">
        <authorList>
            <person name="Catto M.A."/>
            <person name="Jacobson A."/>
            <person name="Kennedy G."/>
            <person name="Labadie P."/>
            <person name="Hunt B.G."/>
            <person name="Srinivasan R."/>
        </authorList>
    </citation>
    <scope>NUCLEOTIDE SEQUENCE</scope>
    <source>
        <strain evidence="1">PL_HMW_Pooled</strain>
        <tissue evidence="1">Head</tissue>
    </source>
</reference>
<name>A0AAE1LNZ8_9NEOP</name>
<dbReference type="PANTHER" id="PTHR35385">
    <property type="entry name" value="PROTEIN B, PUTATIVE-RELATED-RELATED"/>
    <property type="match status" value="1"/>
</dbReference>
<evidence type="ECO:0000313" key="2">
    <source>
        <dbReference type="Proteomes" id="UP001219518"/>
    </source>
</evidence>
<protein>
    <submittedName>
        <fullName evidence="1">Protein FAR-RED IMPAIRED RESPONSE 1</fullName>
    </submittedName>
</protein>
<accession>A0AAE1LNZ8</accession>
<sequence>MEGGDEYFLSHADGSVCPDLNWCYYQYYKIFKTVYGPNYGEGMVEKLQEAVHQYNLDCQAKCAEVFVDNEDIVVALCTPLMKRVHELLESSSEVAIMDFSGNMDRYDTRIGFLIAPSLAGGLPLGIIMTSSESEVLVTKGLKMLQNLYPEKAFYGRGELGPKVFITDAAKNERNSLASLYPFATLLLCYFHTLQAFLRYITQAEHKVKKDDRVAIYDKYKDLVRSKSDEHFENNYQDFIASEILQRNRKVYDHVKDAYPNRQQWASCYRSDLIIRGNNTSNLAEANFLLGF</sequence>
<reference evidence="1" key="2">
    <citation type="journal article" date="2023" name="BMC Genomics">
        <title>Pest status, molecular evolution, and epigenetic factors derived from the genome assembly of Frankliniella fusca, a thysanopteran phytovirus vector.</title>
        <authorList>
            <person name="Catto M.A."/>
            <person name="Labadie P.E."/>
            <person name="Jacobson A.L."/>
            <person name="Kennedy G.G."/>
            <person name="Srinivasan R."/>
            <person name="Hunt B.G."/>
        </authorList>
    </citation>
    <scope>NUCLEOTIDE SEQUENCE</scope>
    <source>
        <strain evidence="1">PL_HMW_Pooled</strain>
    </source>
</reference>
<organism evidence="1 2">
    <name type="scientific">Frankliniella fusca</name>
    <dbReference type="NCBI Taxonomy" id="407009"/>
    <lineage>
        <taxon>Eukaryota</taxon>
        <taxon>Metazoa</taxon>
        <taxon>Ecdysozoa</taxon>
        <taxon>Arthropoda</taxon>
        <taxon>Hexapoda</taxon>
        <taxon>Insecta</taxon>
        <taxon>Pterygota</taxon>
        <taxon>Neoptera</taxon>
        <taxon>Paraneoptera</taxon>
        <taxon>Thysanoptera</taxon>
        <taxon>Terebrantia</taxon>
        <taxon>Thripoidea</taxon>
        <taxon>Thripidae</taxon>
        <taxon>Frankliniella</taxon>
    </lineage>
</organism>
<dbReference type="PANTHER" id="PTHR35385:SF2">
    <property type="entry name" value="PROTEIN B, PUTATIVE-RELATED"/>
    <property type="match status" value="1"/>
</dbReference>
<gene>
    <name evidence="1" type="ORF">KUF71_013316</name>
</gene>
<dbReference type="Proteomes" id="UP001219518">
    <property type="component" value="Unassembled WGS sequence"/>
</dbReference>